<evidence type="ECO:0008006" key="11">
    <source>
        <dbReference type="Google" id="ProtNLM"/>
    </source>
</evidence>
<dbReference type="InterPro" id="IPR013763">
    <property type="entry name" value="Cyclin-like_dom"/>
</dbReference>
<feature type="domain" description="Cyclin C-terminal" evidence="8">
    <location>
        <begin position="306"/>
        <end position="424"/>
    </location>
</feature>
<gene>
    <name evidence="9" type="ORF">CUNI_LOCUS9141</name>
</gene>
<protein>
    <recommendedName>
        <fullName evidence="11">B-like cyclin</fullName>
    </recommendedName>
</protein>
<dbReference type="CDD" id="cd20504">
    <property type="entry name" value="CYCLIN_CCNA_rpt1"/>
    <property type="match status" value="1"/>
</dbReference>
<organism evidence="9 10">
    <name type="scientific">Candidula unifasciata</name>
    <dbReference type="NCBI Taxonomy" id="100452"/>
    <lineage>
        <taxon>Eukaryota</taxon>
        <taxon>Metazoa</taxon>
        <taxon>Spiralia</taxon>
        <taxon>Lophotrochozoa</taxon>
        <taxon>Mollusca</taxon>
        <taxon>Gastropoda</taxon>
        <taxon>Heterobranchia</taxon>
        <taxon>Euthyneura</taxon>
        <taxon>Panpulmonata</taxon>
        <taxon>Eupulmonata</taxon>
        <taxon>Stylommatophora</taxon>
        <taxon>Helicina</taxon>
        <taxon>Helicoidea</taxon>
        <taxon>Geomitridae</taxon>
        <taxon>Candidula</taxon>
    </lineage>
</organism>
<feature type="domain" description="Cyclin-like" evidence="7">
    <location>
        <begin position="309"/>
        <end position="393"/>
    </location>
</feature>
<keyword evidence="2" id="KW-0498">Mitosis</keyword>
<dbReference type="InterPro" id="IPR036915">
    <property type="entry name" value="Cyclin-like_sf"/>
</dbReference>
<feature type="compositionally biased region" description="Polar residues" evidence="6">
    <location>
        <begin position="1"/>
        <end position="16"/>
    </location>
</feature>
<dbReference type="Pfam" id="PF00134">
    <property type="entry name" value="Cyclin_N"/>
    <property type="match status" value="1"/>
</dbReference>
<dbReference type="AlphaFoldDB" id="A0A8S3Z260"/>
<evidence type="ECO:0000256" key="5">
    <source>
        <dbReference type="RuleBase" id="RU000383"/>
    </source>
</evidence>
<comment type="similarity">
    <text evidence="5">Belongs to the cyclin family.</text>
</comment>
<reference evidence="9" key="1">
    <citation type="submission" date="2021-04" db="EMBL/GenBank/DDBJ databases">
        <authorList>
            <consortium name="Molecular Ecology Group"/>
        </authorList>
    </citation>
    <scope>NUCLEOTIDE SEQUENCE</scope>
</reference>
<dbReference type="InterPro" id="IPR006671">
    <property type="entry name" value="Cyclin_N"/>
</dbReference>
<dbReference type="SMART" id="SM00385">
    <property type="entry name" value="CYCLIN"/>
    <property type="match status" value="2"/>
</dbReference>
<proteinExistence type="inferred from homology"/>
<keyword evidence="4" id="KW-0131">Cell cycle</keyword>
<evidence type="ECO:0000259" key="7">
    <source>
        <dbReference type="SMART" id="SM00385"/>
    </source>
</evidence>
<dbReference type="InterPro" id="IPR039361">
    <property type="entry name" value="Cyclin"/>
</dbReference>
<evidence type="ECO:0000313" key="9">
    <source>
        <dbReference type="EMBL" id="CAG5123583.1"/>
    </source>
</evidence>
<comment type="caution">
    <text evidence="9">The sequence shown here is derived from an EMBL/GenBank/DDBJ whole genome shotgun (WGS) entry which is preliminary data.</text>
</comment>
<dbReference type="EMBL" id="CAJHNH020001558">
    <property type="protein sequence ID" value="CAG5123583.1"/>
    <property type="molecule type" value="Genomic_DNA"/>
</dbReference>
<evidence type="ECO:0000259" key="8">
    <source>
        <dbReference type="SMART" id="SM01332"/>
    </source>
</evidence>
<keyword evidence="10" id="KW-1185">Reference proteome</keyword>
<sequence>MAGVFRSQNSNAGTSDEVSKENIHPKVTRANAKRHALGNVTNQLRIQPQRLVKGKQHGLAQQGFRIAEGQENQAPAVAKGFGSAFGGFAIFEDVAAPALAQRQASCEDEPMMDTENLFPDAPESFSHVAQYLVHPLELNKPSASVTASPMFVDDSFSRSLDSSPMKNDEFGLEPYFQDIYSYMRRVECAYWPDKSYMSRQCDVTTSMRNILVDWLVEVGEEYKLQRETLFLAVNYIDRFLSVVGVFRPKLQLVGAASMFIAAKYEEIYPPDVAEFVYITDDSYNKQQILKMETVILRMLGFKVAVPTINWFCERFIEMIDMPDKARCLAFFLIELSLIEIEEFLAYRQSIIAASAIVIARSVLDVQNPWPHHMEQVSGYSLAELKPCIELLFSQYRRKDVMPQQAVIEKYKQSKFAKVSLLPAPRALAIL</sequence>
<name>A0A8S3Z260_9EUPU</name>
<accession>A0A8S3Z260</accession>
<feature type="region of interest" description="Disordered" evidence="6">
    <location>
        <begin position="1"/>
        <end position="24"/>
    </location>
</feature>
<dbReference type="FunFam" id="1.10.472.10:FF:000001">
    <property type="entry name" value="G2/mitotic-specific cyclin"/>
    <property type="match status" value="1"/>
</dbReference>
<evidence type="ECO:0000313" key="10">
    <source>
        <dbReference type="Proteomes" id="UP000678393"/>
    </source>
</evidence>
<dbReference type="SUPFAM" id="SSF47954">
    <property type="entry name" value="Cyclin-like"/>
    <property type="match status" value="2"/>
</dbReference>
<keyword evidence="3 5" id="KW-0195">Cyclin</keyword>
<dbReference type="InterPro" id="IPR048258">
    <property type="entry name" value="Cyclins_cyclin-box"/>
</dbReference>
<evidence type="ECO:0000256" key="2">
    <source>
        <dbReference type="ARBA" id="ARBA00022776"/>
    </source>
</evidence>
<dbReference type="PROSITE" id="PS00292">
    <property type="entry name" value="CYCLINS"/>
    <property type="match status" value="1"/>
</dbReference>
<keyword evidence="1" id="KW-0132">Cell division</keyword>
<dbReference type="Pfam" id="PF02984">
    <property type="entry name" value="Cyclin_C"/>
    <property type="match status" value="1"/>
</dbReference>
<evidence type="ECO:0000256" key="3">
    <source>
        <dbReference type="ARBA" id="ARBA00023127"/>
    </source>
</evidence>
<dbReference type="Proteomes" id="UP000678393">
    <property type="component" value="Unassembled WGS sequence"/>
</dbReference>
<evidence type="ECO:0000256" key="6">
    <source>
        <dbReference type="SAM" id="MobiDB-lite"/>
    </source>
</evidence>
<dbReference type="Gene3D" id="1.10.472.10">
    <property type="entry name" value="Cyclin-like"/>
    <property type="match status" value="2"/>
</dbReference>
<dbReference type="PANTHER" id="PTHR10177">
    <property type="entry name" value="CYCLINS"/>
    <property type="match status" value="1"/>
</dbReference>
<dbReference type="GO" id="GO:0051301">
    <property type="term" value="P:cell division"/>
    <property type="evidence" value="ECO:0007669"/>
    <property type="project" value="UniProtKB-KW"/>
</dbReference>
<dbReference type="OrthoDB" id="5590282at2759"/>
<feature type="domain" description="Cyclin-like" evidence="7">
    <location>
        <begin position="213"/>
        <end position="297"/>
    </location>
</feature>
<evidence type="ECO:0000256" key="4">
    <source>
        <dbReference type="ARBA" id="ARBA00023306"/>
    </source>
</evidence>
<evidence type="ECO:0000256" key="1">
    <source>
        <dbReference type="ARBA" id="ARBA00022618"/>
    </source>
</evidence>
<dbReference type="InterPro" id="IPR004367">
    <property type="entry name" value="Cyclin_C-dom"/>
</dbReference>
<dbReference type="SMART" id="SM01332">
    <property type="entry name" value="Cyclin_C"/>
    <property type="match status" value="1"/>
</dbReference>